<evidence type="ECO:0008006" key="3">
    <source>
        <dbReference type="Google" id="ProtNLM"/>
    </source>
</evidence>
<comment type="caution">
    <text evidence="1">The sequence shown here is derived from an EMBL/GenBank/DDBJ whole genome shotgun (WGS) entry which is preliminary data.</text>
</comment>
<organism evidence="1 2">
    <name type="scientific">Sphingobium fuliginis (strain ATCC 27551)</name>
    <dbReference type="NCBI Taxonomy" id="336203"/>
    <lineage>
        <taxon>Bacteria</taxon>
        <taxon>Pseudomonadati</taxon>
        <taxon>Pseudomonadota</taxon>
        <taxon>Alphaproteobacteria</taxon>
        <taxon>Sphingomonadales</taxon>
        <taxon>Sphingomonadaceae</taxon>
        <taxon>Sphingobium</taxon>
    </lineage>
</organism>
<dbReference type="EMBL" id="BEWI01000031">
    <property type="protein sequence ID" value="GAY21196.1"/>
    <property type="molecule type" value="Genomic_DNA"/>
</dbReference>
<dbReference type="Pfam" id="PF13148">
    <property type="entry name" value="DUF3987"/>
    <property type="match status" value="1"/>
</dbReference>
<evidence type="ECO:0000313" key="1">
    <source>
        <dbReference type="EMBL" id="GAY21196.1"/>
    </source>
</evidence>
<proteinExistence type="predicted"/>
<reference evidence="1 2" key="2">
    <citation type="journal article" date="2013" name="Environ. Sci. Technol.">
        <title>The 4-tert-butylphenol-utilizing bacterium Sphingobium fuliginis OMI can degrade bisphenols via phenolic ring hydroxylation and meta-cleavage pathway.</title>
        <authorList>
            <person name="Ogata Y."/>
            <person name="Goda S."/>
            <person name="Toyama T."/>
            <person name="Sei K."/>
            <person name="Ike M."/>
        </authorList>
    </citation>
    <scope>NUCLEOTIDE SEQUENCE [LARGE SCALE GENOMIC DNA]</scope>
    <source>
        <strain evidence="1 2">OMI</strain>
    </source>
</reference>
<dbReference type="Proteomes" id="UP000221538">
    <property type="component" value="Unassembled WGS sequence"/>
</dbReference>
<name>A0A292ZE71_SPHSA</name>
<evidence type="ECO:0000313" key="2">
    <source>
        <dbReference type="Proteomes" id="UP000221538"/>
    </source>
</evidence>
<reference evidence="1 2" key="1">
    <citation type="journal article" date="2013" name="Biodegradation">
        <title>Occurrence of 4-tert-butylphenol (4-t-BP) biodegradation in an aquatic sample caused by the presence of Spirodela polyrrhiza and isolation of a 4-t-BP-utilizing bacterium.</title>
        <authorList>
            <person name="Ogata Y."/>
            <person name="Toyama T."/>
            <person name="Yu N."/>
            <person name="Wang X."/>
            <person name="Sei K."/>
            <person name="Ike M."/>
        </authorList>
    </citation>
    <scope>NUCLEOTIDE SEQUENCE [LARGE SCALE GENOMIC DNA]</scope>
    <source>
        <strain evidence="1 2">OMI</strain>
    </source>
</reference>
<dbReference type="AlphaFoldDB" id="A0A292ZE71"/>
<gene>
    <name evidence="1" type="ORF">SFOMI_1731</name>
</gene>
<protein>
    <recommendedName>
        <fullName evidence="3">DUF3987 domain-containing protein</fullName>
    </recommendedName>
</protein>
<sequence length="466" mass="51093">MPPRSWFPPGLIGDIAYFIMRAAPHPNPQIALTGAIALFAGITGKAYNTYTFAGLNVYILVLAKTAMGKEAANSGISKLLAAISAKIPAAKTFKGPMLISSAGLLKWMAENPSCVSVVGEFGYKLKAWHSPKASPNDEMLKAVLLDLYGKSGHDNSVDPMAYSDAAKSTGPIKAPALSLLCESVPSVVNEALNEQAVASGFVPRFYVVYVEGNRARFQEDLIGTPPDDLVDRLAAVAAKCLELNSLQKVRVVAISDDAKAMFRDFSDWITDQVNASSSEVQRELLSRAHLKAVKLASLQAVACSFENPVVSVAEVDWAIHWVQEQTAKLLSQFENGEMGFVGGNEVMQQNEVRRAFQECIQSDYDKVLKTNYRGPRTMHLMQIVTHSYLSNRLYRLPTFKLDPKGPSQAIQRAIRGLVDNGELEEVGAVELWDYYGEARRAKAYREPVKNTKSKLRLENGGITFDL</sequence>
<accession>A0A292ZE71</accession>
<dbReference type="InterPro" id="IPR025048">
    <property type="entry name" value="DUF3987"/>
</dbReference>